<gene>
    <name evidence="1" type="ORF">L1987_36146</name>
</gene>
<evidence type="ECO:0000313" key="1">
    <source>
        <dbReference type="EMBL" id="KAI3793527.1"/>
    </source>
</evidence>
<evidence type="ECO:0000313" key="2">
    <source>
        <dbReference type="Proteomes" id="UP001056120"/>
    </source>
</evidence>
<protein>
    <submittedName>
        <fullName evidence="1">Uncharacterized protein</fullName>
    </submittedName>
</protein>
<name>A0ACB9HF45_9ASTR</name>
<sequence>MDIKIQMRVLAWIAPLLSRSNLLISRDIKWANHFKAGQVKLGIGGFSMGAACALYSATCFVQGRYGNGIPYPVNFKAIVRLSGWLHGGLNLRNMIEGSHDAIRRAALLPVLLRHGVDM</sequence>
<reference evidence="1 2" key="2">
    <citation type="journal article" date="2022" name="Mol. Ecol. Resour.">
        <title>The genomes of chicory, endive, great burdock and yacon provide insights into Asteraceae paleo-polyploidization history and plant inulin production.</title>
        <authorList>
            <person name="Fan W."/>
            <person name="Wang S."/>
            <person name="Wang H."/>
            <person name="Wang A."/>
            <person name="Jiang F."/>
            <person name="Liu H."/>
            <person name="Zhao H."/>
            <person name="Xu D."/>
            <person name="Zhang Y."/>
        </authorList>
    </citation>
    <scope>NUCLEOTIDE SEQUENCE [LARGE SCALE GENOMIC DNA]</scope>
    <source>
        <strain evidence="2">cv. Yunnan</strain>
        <tissue evidence="1">Leaves</tissue>
    </source>
</reference>
<comment type="caution">
    <text evidence="1">The sequence shown here is derived from an EMBL/GenBank/DDBJ whole genome shotgun (WGS) entry which is preliminary data.</text>
</comment>
<keyword evidence="2" id="KW-1185">Reference proteome</keyword>
<reference evidence="2" key="1">
    <citation type="journal article" date="2022" name="Mol. Ecol. Resour.">
        <title>The genomes of chicory, endive, great burdock and yacon provide insights into Asteraceae palaeo-polyploidization history and plant inulin production.</title>
        <authorList>
            <person name="Fan W."/>
            <person name="Wang S."/>
            <person name="Wang H."/>
            <person name="Wang A."/>
            <person name="Jiang F."/>
            <person name="Liu H."/>
            <person name="Zhao H."/>
            <person name="Xu D."/>
            <person name="Zhang Y."/>
        </authorList>
    </citation>
    <scope>NUCLEOTIDE SEQUENCE [LARGE SCALE GENOMIC DNA]</scope>
    <source>
        <strain evidence="2">cv. Yunnan</strain>
    </source>
</reference>
<accession>A0ACB9HF45</accession>
<dbReference type="Proteomes" id="UP001056120">
    <property type="component" value="Linkage Group LG12"/>
</dbReference>
<dbReference type="EMBL" id="CM042029">
    <property type="protein sequence ID" value="KAI3793527.1"/>
    <property type="molecule type" value="Genomic_DNA"/>
</dbReference>
<organism evidence="1 2">
    <name type="scientific">Smallanthus sonchifolius</name>
    <dbReference type="NCBI Taxonomy" id="185202"/>
    <lineage>
        <taxon>Eukaryota</taxon>
        <taxon>Viridiplantae</taxon>
        <taxon>Streptophyta</taxon>
        <taxon>Embryophyta</taxon>
        <taxon>Tracheophyta</taxon>
        <taxon>Spermatophyta</taxon>
        <taxon>Magnoliopsida</taxon>
        <taxon>eudicotyledons</taxon>
        <taxon>Gunneridae</taxon>
        <taxon>Pentapetalae</taxon>
        <taxon>asterids</taxon>
        <taxon>campanulids</taxon>
        <taxon>Asterales</taxon>
        <taxon>Asteraceae</taxon>
        <taxon>Asteroideae</taxon>
        <taxon>Heliantheae alliance</taxon>
        <taxon>Millerieae</taxon>
        <taxon>Smallanthus</taxon>
    </lineage>
</organism>
<proteinExistence type="predicted"/>